<name>A0A835KF74_9ROSI</name>
<accession>A0A835KF74</accession>
<dbReference type="Proteomes" id="UP000657918">
    <property type="component" value="Unassembled WGS sequence"/>
</dbReference>
<gene>
    <name evidence="1" type="ORF">SADUNF_Sadunf03G0113800</name>
</gene>
<dbReference type="PANTHER" id="PTHR48237:SF1">
    <property type="entry name" value="SPC97_SPC98 FAMILY OF SPINDLE POLE BODY (SBP) COMPONENT"/>
    <property type="match status" value="1"/>
</dbReference>
<dbReference type="PANTHER" id="PTHR48237">
    <property type="entry name" value="GAMMA-TUBULIN COMPLEX COMPONENT"/>
    <property type="match status" value="1"/>
</dbReference>
<keyword evidence="2" id="KW-1185">Reference proteome</keyword>
<organism evidence="1 2">
    <name type="scientific">Salix dunnii</name>
    <dbReference type="NCBI Taxonomy" id="1413687"/>
    <lineage>
        <taxon>Eukaryota</taxon>
        <taxon>Viridiplantae</taxon>
        <taxon>Streptophyta</taxon>
        <taxon>Embryophyta</taxon>
        <taxon>Tracheophyta</taxon>
        <taxon>Spermatophyta</taxon>
        <taxon>Magnoliopsida</taxon>
        <taxon>eudicotyledons</taxon>
        <taxon>Gunneridae</taxon>
        <taxon>Pentapetalae</taxon>
        <taxon>rosids</taxon>
        <taxon>fabids</taxon>
        <taxon>Malpighiales</taxon>
        <taxon>Salicaceae</taxon>
        <taxon>Saliceae</taxon>
        <taxon>Salix</taxon>
    </lineage>
</organism>
<evidence type="ECO:0000313" key="1">
    <source>
        <dbReference type="EMBL" id="KAF9686008.1"/>
    </source>
</evidence>
<dbReference type="AlphaFoldDB" id="A0A835KF74"/>
<dbReference type="OrthoDB" id="1417760at2759"/>
<dbReference type="EMBL" id="JADGMS010000003">
    <property type="protein sequence ID" value="KAF9686008.1"/>
    <property type="molecule type" value="Genomic_DNA"/>
</dbReference>
<comment type="caution">
    <text evidence="1">The sequence shown here is derived from an EMBL/GenBank/DDBJ whole genome shotgun (WGS) entry which is preliminary data.</text>
</comment>
<sequence>MVVEYTGKTTLADGDIGADDADMIQEADIGASWNQWNGINATSGAKQSQSLSRMDSRGEALVDDSPEDIRWLCNLSESELDMLIRLKALILHRANVLGHDELAKKFDLLTLRAVGLFLMDYLKGKVKDLSNVQGLSKLAEFPDWCNLLRGNPGDDSSVEELKASIVIDERKIPIKRYGVSQSAVFNDSLLSNGLFWSDSGTLLIILASLASQNSIGGDA</sequence>
<protein>
    <submittedName>
        <fullName evidence="1">Uncharacterized protein</fullName>
    </submittedName>
</protein>
<evidence type="ECO:0000313" key="2">
    <source>
        <dbReference type="Proteomes" id="UP000657918"/>
    </source>
</evidence>
<proteinExistence type="predicted"/>
<reference evidence="1 2" key="1">
    <citation type="submission" date="2020-10" db="EMBL/GenBank/DDBJ databases">
        <title>Plant Genome Project.</title>
        <authorList>
            <person name="Zhang R.-G."/>
        </authorList>
    </citation>
    <scope>NUCLEOTIDE SEQUENCE [LARGE SCALE GENOMIC DNA]</scope>
    <source>
        <strain evidence="1">FAFU-HL-1</strain>
        <tissue evidence="1">Leaf</tissue>
    </source>
</reference>